<evidence type="ECO:0000256" key="2">
    <source>
        <dbReference type="SAM" id="MobiDB-lite"/>
    </source>
</evidence>
<keyword evidence="1" id="KW-0175">Coiled coil</keyword>
<feature type="region of interest" description="Disordered" evidence="2">
    <location>
        <begin position="237"/>
        <end position="339"/>
    </location>
</feature>
<dbReference type="InterPro" id="IPR027417">
    <property type="entry name" value="P-loop_NTPase"/>
</dbReference>
<dbReference type="AlphaFoldDB" id="A0A6S7FJJ2"/>
<feature type="compositionally biased region" description="Basic and acidic residues" evidence="2">
    <location>
        <begin position="311"/>
        <end position="330"/>
    </location>
</feature>
<feature type="compositionally biased region" description="Basic and acidic residues" evidence="2">
    <location>
        <begin position="707"/>
        <end position="716"/>
    </location>
</feature>
<dbReference type="InterPro" id="IPR000048">
    <property type="entry name" value="IQ_motif_EF-hand-BS"/>
</dbReference>
<feature type="compositionally biased region" description="Low complexity" evidence="2">
    <location>
        <begin position="252"/>
        <end position="279"/>
    </location>
</feature>
<feature type="coiled-coil region" evidence="1">
    <location>
        <begin position="370"/>
        <end position="397"/>
    </location>
</feature>
<reference evidence="3" key="1">
    <citation type="submission" date="2020-04" db="EMBL/GenBank/DDBJ databases">
        <authorList>
            <person name="Alioto T."/>
            <person name="Alioto T."/>
            <person name="Gomez Garrido J."/>
        </authorList>
    </citation>
    <scope>NUCLEOTIDE SEQUENCE</scope>
    <source>
        <strain evidence="3">A484AB</strain>
    </source>
</reference>
<evidence type="ECO:0000256" key="1">
    <source>
        <dbReference type="SAM" id="Coils"/>
    </source>
</evidence>
<dbReference type="GO" id="GO:0004519">
    <property type="term" value="F:endonuclease activity"/>
    <property type="evidence" value="ECO:0007669"/>
    <property type="project" value="UniProtKB-KW"/>
</dbReference>
<dbReference type="Pfam" id="PF00612">
    <property type="entry name" value="IQ"/>
    <property type="match status" value="2"/>
</dbReference>
<feature type="compositionally biased region" description="Low complexity" evidence="2">
    <location>
        <begin position="747"/>
        <end position="761"/>
    </location>
</feature>
<sequence>MGTTVERDLKTLRASKLMSTCPEYNTMMVELEKFHKEQTKMKGRNERRELDLRPYLYDNGDTYEKPFYNILLKLLYDVASFQSVERQHEDVLKVYEWFLSHQKLISEDTDTNEKGSAMVDVNKSIEIPKLYLRPKSADGNCYRGSQTSHNMKYQRETHSKSALGSYENERIKKRKDYNPLDRISVSLKVVPLNGGATKEDSGFTEYMNYDSHSRFKQRNIAPAIAIHKPRKSSLPSTFVLKPFNPTSPPVSSPVSSPSVSPRLSRRMLSPSHSPRSSPVARFCSNLPKSRSGKITKGSSDKPSLGELSDLEVEHMSLKTDTRRNSTRKNEEEYDTDNMETSDISDANLVADEEAGLFQDQLRQRFQNEKKKKQVEIVENLQKDTENLAQEEESLQSQLLREHKQFLRDENEMHAKSRASRAASTLPTVNLYDISSHRPVSAVEFRNKDVRVESVLDMVQPVSEQMKYQREMQRNGVSIWDMEPGNYDHESLQSSQRLHSAPARAIFHGGVDRKYDNQKILKLTEPDLNPEMKASDYTVHFPHQSNREPPVKDFKVSGPVSPDSIRYQWTDDGFGNRTYLRKRSPVEAQPHKSPRSPPPVLSNDVAMLTGERSLDKRTIASLMVIRHLGTNRRRESFEPEWDYPKFVVEDSIEPLAPHDDVYEDAKPKQNVEYLPFWRQLPQKKGLTIVNIPDETELNPPINTGSKKITLDENRNTVKDAPSSPSSAQNIMNEMFSCLTPQRRNLRNSFDSSSLSVSARSISPEPRRPPAYKPESRDLRPSPTPVHSRPTSARRSDKENIPPANFSVKHFSHFCFDDDLELMDDYKRQREVWAAINIQRIFRGHMARQYATSLKQSEKERQRKAAVALQSTFRGYLARKKLMKQNLLNYKPGVRNLQWAREYKEKLKAKEVSRHRRNQGILRQ</sequence>
<keyword evidence="3" id="KW-0378">Hydrolase</keyword>
<organism evidence="3 4">
    <name type="scientific">Paramuricea clavata</name>
    <name type="common">Red gorgonian</name>
    <name type="synonym">Violescent sea-whip</name>
    <dbReference type="NCBI Taxonomy" id="317549"/>
    <lineage>
        <taxon>Eukaryota</taxon>
        <taxon>Metazoa</taxon>
        <taxon>Cnidaria</taxon>
        <taxon>Anthozoa</taxon>
        <taxon>Octocorallia</taxon>
        <taxon>Malacalcyonacea</taxon>
        <taxon>Plexauridae</taxon>
        <taxon>Paramuricea</taxon>
    </lineage>
</organism>
<keyword evidence="4" id="KW-1185">Reference proteome</keyword>
<dbReference type="Proteomes" id="UP001152795">
    <property type="component" value="Unassembled WGS sequence"/>
</dbReference>
<proteinExistence type="predicted"/>
<protein>
    <submittedName>
        <fullName evidence="3">Structure-specific endonuclease subunit SLX4</fullName>
    </submittedName>
</protein>
<name>A0A6S7FJJ2_PARCT</name>
<dbReference type="SUPFAM" id="SSF52540">
    <property type="entry name" value="P-loop containing nucleoside triphosphate hydrolases"/>
    <property type="match status" value="1"/>
</dbReference>
<accession>A0A6S7FJJ2</accession>
<evidence type="ECO:0000313" key="4">
    <source>
        <dbReference type="Proteomes" id="UP001152795"/>
    </source>
</evidence>
<comment type="caution">
    <text evidence="3">The sequence shown here is derived from an EMBL/GenBank/DDBJ whole genome shotgun (WGS) entry which is preliminary data.</text>
</comment>
<dbReference type="PROSITE" id="PS50096">
    <property type="entry name" value="IQ"/>
    <property type="match status" value="2"/>
</dbReference>
<dbReference type="Gene3D" id="1.20.5.190">
    <property type="match status" value="1"/>
</dbReference>
<feature type="region of interest" description="Disordered" evidence="2">
    <location>
        <begin position="696"/>
        <end position="727"/>
    </location>
</feature>
<dbReference type="OrthoDB" id="5972310at2759"/>
<keyword evidence="3" id="KW-0540">Nuclease</keyword>
<evidence type="ECO:0000313" key="3">
    <source>
        <dbReference type="EMBL" id="CAB3977657.1"/>
    </source>
</evidence>
<keyword evidence="3" id="KW-0255">Endonuclease</keyword>
<feature type="region of interest" description="Disordered" evidence="2">
    <location>
        <begin position="747"/>
        <end position="802"/>
    </location>
</feature>
<dbReference type="EMBL" id="CACRXK020000061">
    <property type="protein sequence ID" value="CAB3977657.1"/>
    <property type="molecule type" value="Genomic_DNA"/>
</dbReference>
<gene>
    <name evidence="3" type="ORF">PACLA_8A009426</name>
</gene>
<dbReference type="SMART" id="SM00015">
    <property type="entry name" value="IQ"/>
    <property type="match status" value="2"/>
</dbReference>